<dbReference type="SUPFAM" id="SSF142433">
    <property type="entry name" value="CinA-like"/>
    <property type="match status" value="1"/>
</dbReference>
<dbReference type="Pfam" id="PF02464">
    <property type="entry name" value="CinA"/>
    <property type="match status" value="1"/>
</dbReference>
<proteinExistence type="predicted"/>
<evidence type="ECO:0000313" key="3">
    <source>
        <dbReference type="Proteomes" id="UP000198755"/>
    </source>
</evidence>
<organism evidence="2 3">
    <name type="scientific">Methylocapsa palsarum</name>
    <dbReference type="NCBI Taxonomy" id="1612308"/>
    <lineage>
        <taxon>Bacteria</taxon>
        <taxon>Pseudomonadati</taxon>
        <taxon>Pseudomonadota</taxon>
        <taxon>Alphaproteobacteria</taxon>
        <taxon>Hyphomicrobiales</taxon>
        <taxon>Beijerinckiaceae</taxon>
        <taxon>Methylocapsa</taxon>
    </lineage>
</organism>
<evidence type="ECO:0000259" key="1">
    <source>
        <dbReference type="Pfam" id="PF02464"/>
    </source>
</evidence>
<evidence type="ECO:0000313" key="2">
    <source>
        <dbReference type="EMBL" id="SFK28225.1"/>
    </source>
</evidence>
<dbReference type="STRING" id="1612308.SAMN05444581_10593"/>
<reference evidence="2 3" key="1">
    <citation type="submission" date="2016-10" db="EMBL/GenBank/DDBJ databases">
        <authorList>
            <person name="de Groot N.N."/>
        </authorList>
    </citation>
    <scope>NUCLEOTIDE SEQUENCE [LARGE SCALE GENOMIC DNA]</scope>
    <source>
        <strain evidence="2 3">NE2</strain>
    </source>
</reference>
<dbReference type="AlphaFoldDB" id="A0A1I3Y8T0"/>
<accession>A0A1I3Y8T0</accession>
<name>A0A1I3Y8T0_9HYPH</name>
<dbReference type="InterPro" id="IPR036653">
    <property type="entry name" value="CinA-like_C"/>
</dbReference>
<sequence>MFPDALAHRSAALISLARERSLMLGTAESCTGGLVAALITEIPGSSDVFDRGFVTYSNAAKAENLDVPLALLNSFGAVSAEVAGAMATGVLAHSNAQVAVSITGIAGPGGGSPDKPVGLVHFGCAVKGGGVMTRKHLFGDRGRCAIRMAAVVVAIELLFDACQIAAP</sequence>
<dbReference type="RefSeq" id="WP_091680551.1">
    <property type="nucleotide sequence ID" value="NZ_FOSN01000005.1"/>
</dbReference>
<dbReference type="Proteomes" id="UP000198755">
    <property type="component" value="Unassembled WGS sequence"/>
</dbReference>
<keyword evidence="3" id="KW-1185">Reference proteome</keyword>
<dbReference type="InterPro" id="IPR008136">
    <property type="entry name" value="CinA_C"/>
</dbReference>
<gene>
    <name evidence="2" type="ORF">SAMN05444581_10593</name>
</gene>
<dbReference type="Gene3D" id="3.90.950.20">
    <property type="entry name" value="CinA-like"/>
    <property type="match status" value="1"/>
</dbReference>
<feature type="domain" description="CinA C-terminal" evidence="1">
    <location>
        <begin position="11"/>
        <end position="160"/>
    </location>
</feature>
<protein>
    <submittedName>
        <fullName evidence="2">Nicotinamide-nucleotide amidase</fullName>
    </submittedName>
</protein>
<dbReference type="NCBIfam" id="TIGR00199">
    <property type="entry name" value="PncC_domain"/>
    <property type="match status" value="1"/>
</dbReference>
<dbReference type="OrthoDB" id="9801454at2"/>
<dbReference type="EMBL" id="FOSN01000005">
    <property type="protein sequence ID" value="SFK28225.1"/>
    <property type="molecule type" value="Genomic_DNA"/>
</dbReference>